<dbReference type="PANTHER" id="PTHR43798">
    <property type="entry name" value="MONOACYLGLYCEROL LIPASE"/>
    <property type="match status" value="1"/>
</dbReference>
<dbReference type="SUPFAM" id="SSF53474">
    <property type="entry name" value="alpha/beta-Hydrolases"/>
    <property type="match status" value="1"/>
</dbReference>
<evidence type="ECO:0000256" key="1">
    <source>
        <dbReference type="SAM" id="MobiDB-lite"/>
    </source>
</evidence>
<dbReference type="AlphaFoldDB" id="A0A061HAV4"/>
<protein>
    <recommendedName>
        <fullName evidence="2">AB hydrolase-1 domain-containing protein</fullName>
    </recommendedName>
</protein>
<dbReference type="InterPro" id="IPR000073">
    <property type="entry name" value="AB_hydrolase_1"/>
</dbReference>
<dbReference type="RefSeq" id="XP_007880592.1">
    <property type="nucleotide sequence ID" value="XM_007882401.1"/>
</dbReference>
<dbReference type="InterPro" id="IPR050266">
    <property type="entry name" value="AB_hydrolase_sf"/>
</dbReference>
<dbReference type="eggNOG" id="ENOG502SJFK">
    <property type="taxonomic scope" value="Eukaryota"/>
</dbReference>
<dbReference type="KEGG" id="pfp:PFL1_04873"/>
<gene>
    <name evidence="3" type="ORF">PFL1_04873</name>
</gene>
<dbReference type="GO" id="GO:0016020">
    <property type="term" value="C:membrane"/>
    <property type="evidence" value="ECO:0007669"/>
    <property type="project" value="TreeGrafter"/>
</dbReference>
<feature type="domain" description="AB hydrolase-1" evidence="2">
    <location>
        <begin position="104"/>
        <end position="234"/>
    </location>
</feature>
<name>A0A061HAV4_9BASI</name>
<accession>A0A061HAV4</accession>
<dbReference type="Proteomes" id="UP000053664">
    <property type="component" value="Unassembled WGS sequence"/>
</dbReference>
<proteinExistence type="predicted"/>
<evidence type="ECO:0000259" key="2">
    <source>
        <dbReference type="Pfam" id="PF12697"/>
    </source>
</evidence>
<dbReference type="InterPro" id="IPR029058">
    <property type="entry name" value="AB_hydrolase_fold"/>
</dbReference>
<dbReference type="GeneID" id="19318973"/>
<dbReference type="OrthoDB" id="19657at2759"/>
<feature type="region of interest" description="Disordered" evidence="1">
    <location>
        <begin position="47"/>
        <end position="76"/>
    </location>
</feature>
<feature type="region of interest" description="Disordered" evidence="1">
    <location>
        <begin position="448"/>
        <end position="474"/>
    </location>
</feature>
<dbReference type="HOGENOM" id="CLU_544138_0_0_1"/>
<evidence type="ECO:0000313" key="3">
    <source>
        <dbReference type="EMBL" id="EPQ27736.1"/>
    </source>
</evidence>
<feature type="compositionally biased region" description="Acidic residues" evidence="1">
    <location>
        <begin position="452"/>
        <end position="474"/>
    </location>
</feature>
<dbReference type="EMBL" id="KE361638">
    <property type="protein sequence ID" value="EPQ27736.1"/>
    <property type="molecule type" value="Genomic_DNA"/>
</dbReference>
<organism evidence="3 4">
    <name type="scientific">Pseudozyma flocculosa PF-1</name>
    <dbReference type="NCBI Taxonomy" id="1277687"/>
    <lineage>
        <taxon>Eukaryota</taxon>
        <taxon>Fungi</taxon>
        <taxon>Dikarya</taxon>
        <taxon>Basidiomycota</taxon>
        <taxon>Ustilaginomycotina</taxon>
        <taxon>Ustilaginomycetes</taxon>
        <taxon>Ustilaginales</taxon>
        <taxon>Ustilaginaceae</taxon>
        <taxon>Pseudozyma</taxon>
    </lineage>
</organism>
<dbReference type="PANTHER" id="PTHR43798:SF33">
    <property type="entry name" value="HYDROLASE, PUTATIVE (AFU_ORTHOLOGUE AFUA_2G14860)-RELATED"/>
    <property type="match status" value="1"/>
</dbReference>
<reference evidence="3 4" key="1">
    <citation type="journal article" date="2013" name="Plant Cell">
        <title>The transition from a phytopathogenic smut ancestor to an anamorphic biocontrol agent deciphered by comparative whole-genome analysis.</title>
        <authorList>
            <person name="Lefebvre F."/>
            <person name="Joly D.L."/>
            <person name="Labbe C."/>
            <person name="Teichmann B."/>
            <person name="Linning R."/>
            <person name="Belzile F."/>
            <person name="Bakkeren G."/>
            <person name="Belanger R.R."/>
        </authorList>
    </citation>
    <scope>NUCLEOTIDE SEQUENCE [LARGE SCALE GENOMIC DNA]</scope>
    <source>
        <strain evidence="3 4">PF-1</strain>
    </source>
</reference>
<dbReference type="Gene3D" id="3.40.50.1820">
    <property type="entry name" value="alpha/beta hydrolase"/>
    <property type="match status" value="1"/>
</dbReference>
<evidence type="ECO:0000313" key="4">
    <source>
        <dbReference type="Proteomes" id="UP000053664"/>
    </source>
</evidence>
<dbReference type="Pfam" id="PF12697">
    <property type="entry name" value="Abhydrolase_6"/>
    <property type="match status" value="1"/>
</dbReference>
<sequence>MPFLSLPEDPAMLRFADGEVTFHYLLSTPSCQTFVHAAANAAHFESAPTGSTASRHRKRLSVGSRSSKARSRAASLVQSDGGAASCHKELELDPNYPIVFFLPSESFSCAHLFADQLADPELARRFNLVAIDPRGHGLTKDIPIRPDAQRGYDLDVKAADIATFIQRLCNRAVPGRDLDAPPAWSKEVHLLGCSMSGLVALRIASKCPDLVTSVMFTSPILELESEFMIESFQGIKELIEETWYEVHHGELAGTPAEAVKMPGEVVQGCTYRWAGDESIPHHISSYLNKTWVERLILHKDGNKAARDWWFDLYWLRSRMPDEARNAIRCHLFVVEGDSSPLYDRTVGGDYKALFPNCKSFEHATIEDAPFLLSVTRPDALTGAALRFLNRFGDAAATAPVTATATATAPSSASLTVAEHEQGPTVDEAVDALTGDERFQLIKVYAPNCLPSSDDDFESDDDDDEEDEGDDDEYEEQIEDDYLSASGDAGLSSTSTTTTTKAAMYRRDSSASYQTDVPTVVVDKDVDGGAYSSITMVTTVETFMSAEAADRQRQQERAKHLPDLVQSLEIGV</sequence>